<dbReference type="AlphaFoldDB" id="A0A150T6A3"/>
<organism evidence="1 2">
    <name type="scientific">Sorangium cellulosum</name>
    <name type="common">Polyangium cellulosum</name>
    <dbReference type="NCBI Taxonomy" id="56"/>
    <lineage>
        <taxon>Bacteria</taxon>
        <taxon>Pseudomonadati</taxon>
        <taxon>Myxococcota</taxon>
        <taxon>Polyangia</taxon>
        <taxon>Polyangiales</taxon>
        <taxon>Polyangiaceae</taxon>
        <taxon>Sorangium</taxon>
    </lineage>
</organism>
<comment type="caution">
    <text evidence="1">The sequence shown here is derived from an EMBL/GenBank/DDBJ whole genome shotgun (WGS) entry which is preliminary data.</text>
</comment>
<sequence length="121" mass="11960">MPDETECGGPNPVGCKTQGCPAGQTCVEEGCTPSRCGCDPATGSWICTDDCGGGTCVPDEPDETECRAPSPAGCKTQGCPAGQTCVDEGCTPSVCGCDAARGVWICTADCGGGICVPDSDA</sequence>
<name>A0A150T6A3_SORCE</name>
<reference evidence="1 2" key="1">
    <citation type="submission" date="2014-02" db="EMBL/GenBank/DDBJ databases">
        <title>The small core and large imbalanced accessory genome model reveals a collaborative survival strategy of Sorangium cellulosum strains in nature.</title>
        <authorList>
            <person name="Han K."/>
            <person name="Peng R."/>
            <person name="Blom J."/>
            <person name="Li Y.-Z."/>
        </authorList>
    </citation>
    <scope>NUCLEOTIDE SEQUENCE [LARGE SCALE GENOMIC DNA]</scope>
    <source>
        <strain evidence="1 2">So0149</strain>
    </source>
</reference>
<evidence type="ECO:0000313" key="1">
    <source>
        <dbReference type="EMBL" id="KYF99977.1"/>
    </source>
</evidence>
<dbReference type="EMBL" id="JEMC01001065">
    <property type="protein sequence ID" value="KYF99977.1"/>
    <property type="molecule type" value="Genomic_DNA"/>
</dbReference>
<accession>A0A150T6A3</accession>
<proteinExistence type="predicted"/>
<dbReference type="Proteomes" id="UP000075515">
    <property type="component" value="Unassembled WGS sequence"/>
</dbReference>
<gene>
    <name evidence="1" type="ORF">BE18_46335</name>
</gene>
<protein>
    <submittedName>
        <fullName evidence="1">Uncharacterized protein</fullName>
    </submittedName>
</protein>
<evidence type="ECO:0000313" key="2">
    <source>
        <dbReference type="Proteomes" id="UP000075515"/>
    </source>
</evidence>